<evidence type="ECO:0000313" key="2">
    <source>
        <dbReference type="Proteomes" id="UP000575985"/>
    </source>
</evidence>
<name>A0A853BQ12_9ACTN</name>
<dbReference type="RefSeq" id="WP_179768117.1">
    <property type="nucleotide sequence ID" value="NZ_JACCFO010000001.1"/>
</dbReference>
<dbReference type="AlphaFoldDB" id="A0A853BQ12"/>
<keyword evidence="2" id="KW-1185">Reference proteome</keyword>
<reference evidence="1 2" key="1">
    <citation type="submission" date="2020-07" db="EMBL/GenBank/DDBJ databases">
        <title>Sequencing the genomes of 1000 actinobacteria strains.</title>
        <authorList>
            <person name="Klenk H.-P."/>
        </authorList>
    </citation>
    <scope>NUCLEOTIDE SEQUENCE [LARGE SCALE GENOMIC DNA]</scope>
    <source>
        <strain evidence="1 2">DSM 45927</strain>
    </source>
</reference>
<sequence length="46" mass="5122">MILGAAGAGGIWGVIQGAAENSPRQLREDRWYYVWVLARRSNVYGL</sequence>
<gene>
    <name evidence="1" type="ORF">HNR12_003082</name>
</gene>
<comment type="caution">
    <text evidence="1">The sequence shown here is derived from an EMBL/GenBank/DDBJ whole genome shotgun (WGS) entry which is preliminary data.</text>
</comment>
<accession>A0A853BQ12</accession>
<proteinExistence type="predicted"/>
<dbReference type="EMBL" id="JACCFO010000001">
    <property type="protein sequence ID" value="NYI96805.1"/>
    <property type="molecule type" value="Genomic_DNA"/>
</dbReference>
<protein>
    <submittedName>
        <fullName evidence="1">Uncharacterized protein</fullName>
    </submittedName>
</protein>
<evidence type="ECO:0000313" key="1">
    <source>
        <dbReference type="EMBL" id="NYI96805.1"/>
    </source>
</evidence>
<organism evidence="1 2">
    <name type="scientific">Streptomonospora nanhaiensis</name>
    <dbReference type="NCBI Taxonomy" id="1323731"/>
    <lineage>
        <taxon>Bacteria</taxon>
        <taxon>Bacillati</taxon>
        <taxon>Actinomycetota</taxon>
        <taxon>Actinomycetes</taxon>
        <taxon>Streptosporangiales</taxon>
        <taxon>Nocardiopsidaceae</taxon>
        <taxon>Streptomonospora</taxon>
    </lineage>
</organism>
<dbReference type="Proteomes" id="UP000575985">
    <property type="component" value="Unassembled WGS sequence"/>
</dbReference>